<gene>
    <name evidence="11" type="primary">fur</name>
    <name evidence="12" type="ORF">HB770_34255</name>
</gene>
<dbReference type="NCBIfam" id="NF045678">
    <property type="entry name" value="TransRegIrrA"/>
    <property type="match status" value="1"/>
</dbReference>
<evidence type="ECO:0000256" key="10">
    <source>
        <dbReference type="ARBA" id="ARBA00023163"/>
    </source>
</evidence>
<evidence type="ECO:0000256" key="1">
    <source>
        <dbReference type="ARBA" id="ARBA00004496"/>
    </source>
</evidence>
<dbReference type="GO" id="GO:0000976">
    <property type="term" value="F:transcription cis-regulatory region binding"/>
    <property type="evidence" value="ECO:0007669"/>
    <property type="project" value="TreeGrafter"/>
</dbReference>
<dbReference type="GO" id="GO:0045892">
    <property type="term" value="P:negative regulation of DNA-templated transcription"/>
    <property type="evidence" value="ECO:0007669"/>
    <property type="project" value="TreeGrafter"/>
</dbReference>
<dbReference type="GO" id="GO:1900376">
    <property type="term" value="P:regulation of secondary metabolite biosynthetic process"/>
    <property type="evidence" value="ECO:0007669"/>
    <property type="project" value="TreeGrafter"/>
</dbReference>
<keyword evidence="6 11" id="KW-0479">Metal-binding</keyword>
<keyword evidence="9 11" id="KW-0238">DNA-binding</keyword>
<evidence type="ECO:0000256" key="9">
    <source>
        <dbReference type="ARBA" id="ARBA00023125"/>
    </source>
</evidence>
<dbReference type="PANTHER" id="PTHR33202:SF7">
    <property type="entry name" value="FERRIC UPTAKE REGULATION PROTEIN"/>
    <property type="match status" value="1"/>
</dbReference>
<dbReference type="FunFam" id="1.10.10.10:FF:000007">
    <property type="entry name" value="Ferric uptake regulation protein"/>
    <property type="match status" value="1"/>
</dbReference>
<reference evidence="13" key="1">
    <citation type="journal article" date="2020" name="Mol. Plant Microbe">
        <title>Rhizobial microsymbionts of the narrowly endemic Oxytropis species growing in Kamchatka are characterized by significant genetic diversity and possess a set of genes that are associated with T3SS and T6SS secretion systems and can affect the development of symbiosis.</title>
        <authorList>
            <person name="Safronova V."/>
            <person name="Guro P."/>
            <person name="Sazanova A."/>
            <person name="Kuznetsova I."/>
            <person name="Belimov A."/>
            <person name="Yakubov V."/>
            <person name="Chirak E."/>
            <person name="Afonin A."/>
            <person name="Gogolev Y."/>
            <person name="Andronov E."/>
            <person name="Tikhonovich I."/>
        </authorList>
    </citation>
    <scope>NUCLEOTIDE SEQUENCE [LARGE SCALE GENOMIC DNA]</scope>
    <source>
        <strain evidence="13">RCAM0610</strain>
        <plasmid evidence="13">p_1</plasmid>
    </source>
</reference>
<dbReference type="Proteomes" id="UP000515518">
    <property type="component" value="Plasmid p_1"/>
</dbReference>
<keyword evidence="7 11" id="KW-0862">Zinc</keyword>
<dbReference type="InterPro" id="IPR002481">
    <property type="entry name" value="FUR"/>
</dbReference>
<evidence type="ECO:0000313" key="13">
    <source>
        <dbReference type="Proteomes" id="UP000515518"/>
    </source>
</evidence>
<dbReference type="SUPFAM" id="SSF46785">
    <property type="entry name" value="Winged helix' DNA-binding domain"/>
    <property type="match status" value="1"/>
</dbReference>
<comment type="similarity">
    <text evidence="2 11">Belongs to the Fur family.</text>
</comment>
<evidence type="ECO:0000256" key="3">
    <source>
        <dbReference type="ARBA" id="ARBA00020910"/>
    </source>
</evidence>
<protein>
    <recommendedName>
        <fullName evidence="3 11">Ferric uptake regulation protein</fullName>
    </recommendedName>
</protein>
<organism evidence="12 13">
    <name type="scientific">Rhizobium leguminosarum bv. viciae</name>
    <dbReference type="NCBI Taxonomy" id="387"/>
    <lineage>
        <taxon>Bacteria</taxon>
        <taxon>Pseudomonadati</taxon>
        <taxon>Pseudomonadota</taxon>
        <taxon>Alphaproteobacteria</taxon>
        <taxon>Hyphomicrobiales</taxon>
        <taxon>Rhizobiaceae</taxon>
        <taxon>Rhizobium/Agrobacterium group</taxon>
        <taxon>Rhizobium</taxon>
    </lineage>
</organism>
<comment type="subcellular location">
    <subcellularLocation>
        <location evidence="1 11">Cytoplasm</location>
    </subcellularLocation>
</comment>
<dbReference type="NCBIfam" id="NF045677">
    <property type="entry name" value="FeRespRegIrr"/>
    <property type="match status" value="1"/>
</dbReference>
<evidence type="ECO:0000256" key="7">
    <source>
        <dbReference type="ARBA" id="ARBA00022833"/>
    </source>
</evidence>
<evidence type="ECO:0000256" key="8">
    <source>
        <dbReference type="ARBA" id="ARBA00023015"/>
    </source>
</evidence>
<sequence>MPHQTTTLQRLRSAGLRPTQQRIALANLLFAGGHRHVTAEELHAEAREGGFILSLATVYNTLNQFTDAGLVRVLAVEGLRTWFDTNVAEHFHFYVEGRGEILDVPDQKIAVLNPPDPPEGFDIVNIDIVIRLRPISGN</sequence>
<dbReference type="InterPro" id="IPR036388">
    <property type="entry name" value="WH-like_DNA-bd_sf"/>
</dbReference>
<dbReference type="Pfam" id="PF01475">
    <property type="entry name" value="FUR"/>
    <property type="match status" value="1"/>
</dbReference>
<geneLocation type="plasmid" evidence="12 13">
    <name>p_1</name>
</geneLocation>
<evidence type="ECO:0000256" key="11">
    <source>
        <dbReference type="RuleBase" id="RU364037"/>
    </source>
</evidence>
<dbReference type="GO" id="GO:0008270">
    <property type="term" value="F:zinc ion binding"/>
    <property type="evidence" value="ECO:0007669"/>
    <property type="project" value="TreeGrafter"/>
</dbReference>
<keyword evidence="5 11" id="KW-0678">Repressor</keyword>
<accession>A0A7G6RP11</accession>
<keyword evidence="12" id="KW-0614">Plasmid</keyword>
<evidence type="ECO:0000313" key="12">
    <source>
        <dbReference type="EMBL" id="QND43993.1"/>
    </source>
</evidence>
<comment type="subunit">
    <text evidence="11">Homodimer.</text>
</comment>
<evidence type="ECO:0000256" key="6">
    <source>
        <dbReference type="ARBA" id="ARBA00022723"/>
    </source>
</evidence>
<dbReference type="GO" id="GO:0003700">
    <property type="term" value="F:DNA-binding transcription factor activity"/>
    <property type="evidence" value="ECO:0007669"/>
    <property type="project" value="UniProtKB-UniRule"/>
</dbReference>
<keyword evidence="4 11" id="KW-0963">Cytoplasm</keyword>
<keyword evidence="11" id="KW-0408">Iron</keyword>
<dbReference type="RefSeq" id="WP_018517124.1">
    <property type="nucleotide sequence ID" value="NZ_CP025507.1"/>
</dbReference>
<dbReference type="GO" id="GO:0005737">
    <property type="term" value="C:cytoplasm"/>
    <property type="evidence" value="ECO:0007669"/>
    <property type="project" value="UniProtKB-SubCell"/>
</dbReference>
<dbReference type="GeneID" id="61426903"/>
<evidence type="ECO:0000256" key="2">
    <source>
        <dbReference type="ARBA" id="ARBA00007957"/>
    </source>
</evidence>
<dbReference type="AlphaFoldDB" id="A0A7G6RP11"/>
<keyword evidence="10 11" id="KW-0804">Transcription</keyword>
<dbReference type="CDD" id="cd07153">
    <property type="entry name" value="Fur_like"/>
    <property type="match status" value="1"/>
</dbReference>
<dbReference type="EMBL" id="CP050552">
    <property type="protein sequence ID" value="QND43993.1"/>
    <property type="molecule type" value="Genomic_DNA"/>
</dbReference>
<evidence type="ECO:0000256" key="5">
    <source>
        <dbReference type="ARBA" id="ARBA00022491"/>
    </source>
</evidence>
<dbReference type="Gene3D" id="1.10.10.10">
    <property type="entry name" value="Winged helix-like DNA-binding domain superfamily/Winged helix DNA-binding domain"/>
    <property type="match status" value="1"/>
</dbReference>
<proteinExistence type="inferred from homology"/>
<keyword evidence="8 11" id="KW-0805">Transcription regulation</keyword>
<evidence type="ECO:0000256" key="4">
    <source>
        <dbReference type="ARBA" id="ARBA00022490"/>
    </source>
</evidence>
<dbReference type="PANTHER" id="PTHR33202">
    <property type="entry name" value="ZINC UPTAKE REGULATION PROTEIN"/>
    <property type="match status" value="1"/>
</dbReference>
<dbReference type="InterPro" id="IPR036390">
    <property type="entry name" value="WH_DNA-bd_sf"/>
</dbReference>
<name>A0A7G6RP11_RHILV</name>